<evidence type="ECO:0000256" key="1">
    <source>
        <dbReference type="SAM" id="MobiDB-lite"/>
    </source>
</evidence>
<dbReference type="EMBL" id="KZ997150">
    <property type="protein sequence ID" value="RKO87805.1"/>
    <property type="molecule type" value="Genomic_DNA"/>
</dbReference>
<feature type="region of interest" description="Disordered" evidence="1">
    <location>
        <begin position="1"/>
        <end position="31"/>
    </location>
</feature>
<keyword evidence="3" id="KW-1185">Reference proteome</keyword>
<proteinExistence type="predicted"/>
<sequence length="205" mass="23070">MNRDSANGEVSDDDDDETASGGGSGKSRPLPMLPAEVLEAVMASTARFSDRRTLVLACCRVCKAWYHPARSALRAVLELVYPDQLPHLALAREALLRQPDNRQSPPRHELIFLVAGFQPRWPNVRKSSGSETLRHFHRWPDGFLKRYRHPGTIMGACDLIVFIWEGPLGEADIPDSDEDWATFKVGMQRRVLFDFADIGFPDDLI</sequence>
<dbReference type="Proteomes" id="UP000269721">
    <property type="component" value="Unassembled WGS sequence"/>
</dbReference>
<evidence type="ECO:0000313" key="3">
    <source>
        <dbReference type="Proteomes" id="UP000269721"/>
    </source>
</evidence>
<gene>
    <name evidence="2" type="ORF">BDK51DRAFT_26967</name>
</gene>
<accession>A0A4P9W8M1</accession>
<name>A0A4P9W8M1_9FUNG</name>
<evidence type="ECO:0008006" key="4">
    <source>
        <dbReference type="Google" id="ProtNLM"/>
    </source>
</evidence>
<dbReference type="AlphaFoldDB" id="A0A4P9W8M1"/>
<evidence type="ECO:0000313" key="2">
    <source>
        <dbReference type="EMBL" id="RKO87805.1"/>
    </source>
</evidence>
<protein>
    <recommendedName>
        <fullName evidence="4">F-box domain-containing protein</fullName>
    </recommendedName>
</protein>
<reference evidence="3" key="1">
    <citation type="journal article" date="2018" name="Nat. Microbiol.">
        <title>Leveraging single-cell genomics to expand the fungal tree of life.</title>
        <authorList>
            <person name="Ahrendt S.R."/>
            <person name="Quandt C.A."/>
            <person name="Ciobanu D."/>
            <person name="Clum A."/>
            <person name="Salamov A."/>
            <person name="Andreopoulos B."/>
            <person name="Cheng J.F."/>
            <person name="Woyke T."/>
            <person name="Pelin A."/>
            <person name="Henrissat B."/>
            <person name="Reynolds N.K."/>
            <person name="Benny G.L."/>
            <person name="Smith M.E."/>
            <person name="James T.Y."/>
            <person name="Grigoriev I.V."/>
        </authorList>
    </citation>
    <scope>NUCLEOTIDE SEQUENCE [LARGE SCALE GENOMIC DNA]</scope>
</reference>
<organism evidence="2 3">
    <name type="scientific">Blyttiomyces helicus</name>
    <dbReference type="NCBI Taxonomy" id="388810"/>
    <lineage>
        <taxon>Eukaryota</taxon>
        <taxon>Fungi</taxon>
        <taxon>Fungi incertae sedis</taxon>
        <taxon>Chytridiomycota</taxon>
        <taxon>Chytridiomycota incertae sedis</taxon>
        <taxon>Chytridiomycetes</taxon>
        <taxon>Chytridiomycetes incertae sedis</taxon>
        <taxon>Blyttiomyces</taxon>
    </lineage>
</organism>